<comment type="caution">
    <text evidence="1">The sequence shown here is derived from an EMBL/GenBank/DDBJ whole genome shotgun (WGS) entry which is preliminary data.</text>
</comment>
<organism evidence="1 2">
    <name type="scientific">Polaribacter pacificus</name>
    <dbReference type="NCBI Taxonomy" id="1775173"/>
    <lineage>
        <taxon>Bacteria</taxon>
        <taxon>Pseudomonadati</taxon>
        <taxon>Bacteroidota</taxon>
        <taxon>Flavobacteriia</taxon>
        <taxon>Flavobacteriales</taxon>
        <taxon>Flavobacteriaceae</taxon>
    </lineage>
</organism>
<evidence type="ECO:0000313" key="1">
    <source>
        <dbReference type="EMBL" id="GGG88136.1"/>
    </source>
</evidence>
<dbReference type="RefSeq" id="WP_229664856.1">
    <property type="nucleotide sequence ID" value="NZ_BMJW01000001.1"/>
</dbReference>
<reference evidence="1" key="2">
    <citation type="submission" date="2020-09" db="EMBL/GenBank/DDBJ databases">
        <authorList>
            <person name="Sun Q."/>
            <person name="Zhou Y."/>
        </authorList>
    </citation>
    <scope>NUCLEOTIDE SEQUENCE</scope>
    <source>
        <strain evidence="1">CGMCC 1.15763</strain>
    </source>
</reference>
<sequence length="515" mass="55376">MKKLALLLILGGSIHFSSGQELGFPSKTHQKAFIGLDYLSVKMPFDAILGLPEDNMGLTGIHYNLWLNKSIYAGAGFYGSVNGIRGGLFTLGLNVGIKKELSKHWFVDAGIHFGGGGGASAPDGGGAFLLPHLNLGYALNNFSVTAGYSAINFFDKGNISSQQLNFGVQIPVSFDYSLFKEREQSYTVTDLVKSSWNQPSKRISLLLHLNNLSPYGDSKLTDGSLLKGKTIQLAGFEINSYFNDQWFAFFKADGAYHGIQGGYMDLFLGGGYHFSMNKDRTNILAKFGLGAGGGGGVDSGGGFFIYPDLSIEQRLFDEVYLAINKGYLMSLNNHFSATTLGFGLKYYVHQQGLSSTDGSQLEDVKIKGVQFILGQEMYLNADRMIEPTEHLHQFALQVNIFMNKHLYLAGHTSFADFGNAGAYAEGLVGAGYRSKKLGKTNASLFGQVLLGAAGGGDIGTGQGLIVKPSAGLDYKLNNQLSLRTAFGYVKARGGLLSSPSISLGINYSLGILTAK</sequence>
<protein>
    <submittedName>
        <fullName evidence="1">Uncharacterized protein</fullName>
    </submittedName>
</protein>
<keyword evidence="2" id="KW-1185">Reference proteome</keyword>
<dbReference type="Proteomes" id="UP000633278">
    <property type="component" value="Unassembled WGS sequence"/>
</dbReference>
<accession>A0A917HRR1</accession>
<reference evidence="1" key="1">
    <citation type="journal article" date="2014" name="Int. J. Syst. Evol. Microbiol.">
        <title>Complete genome sequence of Corynebacterium casei LMG S-19264T (=DSM 44701T), isolated from a smear-ripened cheese.</title>
        <authorList>
            <consortium name="US DOE Joint Genome Institute (JGI-PGF)"/>
            <person name="Walter F."/>
            <person name="Albersmeier A."/>
            <person name="Kalinowski J."/>
            <person name="Ruckert C."/>
        </authorList>
    </citation>
    <scope>NUCLEOTIDE SEQUENCE</scope>
    <source>
        <strain evidence="1">CGMCC 1.15763</strain>
    </source>
</reference>
<evidence type="ECO:0000313" key="2">
    <source>
        <dbReference type="Proteomes" id="UP000633278"/>
    </source>
</evidence>
<gene>
    <name evidence="1" type="ORF">GCM10011416_00460</name>
</gene>
<name>A0A917HRR1_9FLAO</name>
<proteinExistence type="predicted"/>
<dbReference type="EMBL" id="BMJW01000001">
    <property type="protein sequence ID" value="GGG88136.1"/>
    <property type="molecule type" value="Genomic_DNA"/>
</dbReference>
<dbReference type="AlphaFoldDB" id="A0A917HRR1"/>